<evidence type="ECO:0000313" key="7">
    <source>
        <dbReference type="EMBL" id="SQJ00198.1"/>
    </source>
</evidence>
<evidence type="ECO:0000313" key="8">
    <source>
        <dbReference type="Proteomes" id="UP000249008"/>
    </source>
</evidence>
<evidence type="ECO:0000256" key="2">
    <source>
        <dbReference type="ARBA" id="ARBA00022692"/>
    </source>
</evidence>
<dbReference type="Proteomes" id="UP000249008">
    <property type="component" value="Chromosome 1"/>
</dbReference>
<feature type="transmembrane region" description="Helical" evidence="5">
    <location>
        <begin position="183"/>
        <end position="204"/>
    </location>
</feature>
<organism evidence="7 8">
    <name type="scientific">Fusobacterium ulcerans</name>
    <dbReference type="NCBI Taxonomy" id="861"/>
    <lineage>
        <taxon>Bacteria</taxon>
        <taxon>Fusobacteriati</taxon>
        <taxon>Fusobacteriota</taxon>
        <taxon>Fusobacteriia</taxon>
        <taxon>Fusobacteriales</taxon>
        <taxon>Fusobacteriaceae</taxon>
        <taxon>Fusobacterium</taxon>
    </lineage>
</organism>
<keyword evidence="3 5" id="KW-1133">Transmembrane helix</keyword>
<feature type="transmembrane region" description="Helical" evidence="5">
    <location>
        <begin position="290"/>
        <end position="315"/>
    </location>
</feature>
<sequence>MKKDKLIKIMLSLVLVLFLVISIIFPIFNLFIKAFQGKNGNYIGLKNFAEYFSNPVTASSLTNSLKVSITVTILTIILAFLFSYGINRSNLRGKSLLKGIALLPLFSPTMTHGIALIYLFGRQGIITKAFDLSISIYGFWGIVFAETIFIFPVLFFMLVLAFDSEDYRKYEMAEIMGICRLKQFFTITIPNIKYTLITCFFSGFTLSFTDFGAPKVVGGNYNVLATDIFKQVIGQQNFSMGSAVGILLIIPAFIAFVFDIVIKSKSSKIDSKSTKYIIKENKARDIFFKLFNYILSLIIVSFFGIVILASLVKTWPYDMTLSFKSYNFTIMGESIWRIFGNSILVSVFSAILGTFLCFLTAYMIEREKDYIVVRKIGYFLSILPNALPGLTIGLAYIFFFNSKDNILNFLYGSFGIIILANIVHFFATPFLAITARLKTLDSEYETISNIMGVPWYRTIFKVIIPLSIDSILESFSYYFINSMITISAVIFLYTTKTRLISVMMISKNDAGDIGAAAAISVMIILVNIFFKVVFDLSMKYIRNRIYNKKRKDSIKKEKQGENLLLTGKEVLEILNKTSQKTGVKYWLEFGTLLGKIRENNFIGHDINFDIGIMKEELIPKFIIDIESEGFKRISSLSLKNEGLKNIKYEYKGIEIEIFLFDREDDKVVCYLEDKNGIISAYKLSNSTLKEIKFMGIDTYIPRNSLKRLLEIYGKNFNISDPNWKEEMSPSRYISEKIKDI</sequence>
<comment type="subcellular location">
    <subcellularLocation>
        <location evidence="5">Cell membrane</location>
        <topology evidence="5">Multi-pass membrane protein</topology>
    </subcellularLocation>
    <subcellularLocation>
        <location evidence="1">Membrane</location>
        <topology evidence="1">Multi-pass membrane protein</topology>
    </subcellularLocation>
</comment>
<dbReference type="RefSeq" id="WP_005978228.1">
    <property type="nucleotide sequence ID" value="NZ_CABKNW010000003.1"/>
</dbReference>
<evidence type="ECO:0000256" key="1">
    <source>
        <dbReference type="ARBA" id="ARBA00004141"/>
    </source>
</evidence>
<dbReference type="InterPro" id="IPR017664">
    <property type="entry name" value="AminoethylPonate_ABC_perm-1"/>
</dbReference>
<feature type="transmembrane region" description="Helical" evidence="5">
    <location>
        <begin position="240"/>
        <end position="262"/>
    </location>
</feature>
<dbReference type="EMBL" id="LS483487">
    <property type="protein sequence ID" value="SQJ00198.1"/>
    <property type="molecule type" value="Genomic_DNA"/>
</dbReference>
<keyword evidence="5" id="KW-0813">Transport</keyword>
<dbReference type="GO" id="GO:0005886">
    <property type="term" value="C:plasma membrane"/>
    <property type="evidence" value="ECO:0007669"/>
    <property type="project" value="UniProtKB-SubCell"/>
</dbReference>
<dbReference type="SUPFAM" id="SSF161098">
    <property type="entry name" value="MetI-like"/>
    <property type="match status" value="2"/>
</dbReference>
<evidence type="ECO:0000259" key="6">
    <source>
        <dbReference type="PROSITE" id="PS50928"/>
    </source>
</evidence>
<dbReference type="CDD" id="cd06261">
    <property type="entry name" value="TM_PBP2"/>
    <property type="match status" value="2"/>
</dbReference>
<keyword evidence="2 5" id="KW-0812">Transmembrane</keyword>
<feature type="transmembrane region" description="Helical" evidence="5">
    <location>
        <begin position="139"/>
        <end position="162"/>
    </location>
</feature>
<dbReference type="GeneID" id="78455143"/>
<dbReference type="Gene3D" id="1.10.3720.10">
    <property type="entry name" value="MetI-like"/>
    <property type="match status" value="2"/>
</dbReference>
<comment type="similarity">
    <text evidence="5">Belongs to the binding-protein-dependent transport system permease family.</text>
</comment>
<evidence type="ECO:0000256" key="3">
    <source>
        <dbReference type="ARBA" id="ARBA00022989"/>
    </source>
</evidence>
<feature type="transmembrane region" description="Helical" evidence="5">
    <location>
        <begin position="411"/>
        <end position="433"/>
    </location>
</feature>
<dbReference type="AlphaFoldDB" id="A0AAX2J7B1"/>
<protein>
    <submittedName>
        <fullName evidence="7">Molybdenum transport system permease protein modB</fullName>
    </submittedName>
</protein>
<gene>
    <name evidence="7" type="primary">modB_1</name>
    <name evidence="7" type="ORF">NCTC12112_00552</name>
</gene>
<dbReference type="PROSITE" id="PS50928">
    <property type="entry name" value="ABC_TM1"/>
    <property type="match status" value="2"/>
</dbReference>
<feature type="transmembrane region" description="Helical" evidence="5">
    <location>
        <begin position="335"/>
        <end position="364"/>
    </location>
</feature>
<feature type="domain" description="ABC transmembrane type-1" evidence="6">
    <location>
        <begin position="61"/>
        <end position="259"/>
    </location>
</feature>
<dbReference type="NCBIfam" id="TIGR03262">
    <property type="entry name" value="PhnU2"/>
    <property type="match status" value="1"/>
</dbReference>
<dbReference type="PANTHER" id="PTHR43496:SF1">
    <property type="entry name" value="POLYGALACTURONAN_RHAMNOGALACTURONAN TRANSPORT SYSTEM PERMEASE PROTEIN YTEP"/>
    <property type="match status" value="1"/>
</dbReference>
<name>A0AAX2J7B1_9FUSO</name>
<feature type="transmembrane region" description="Helical" evidence="5">
    <location>
        <begin position="513"/>
        <end position="534"/>
    </location>
</feature>
<accession>A0AAX2J7B1</accession>
<feature type="transmembrane region" description="Helical" evidence="5">
    <location>
        <begin position="12"/>
        <end position="32"/>
    </location>
</feature>
<dbReference type="InterPro" id="IPR035906">
    <property type="entry name" value="MetI-like_sf"/>
</dbReference>
<reference evidence="7 8" key="1">
    <citation type="submission" date="2018-06" db="EMBL/GenBank/DDBJ databases">
        <authorList>
            <consortium name="Pathogen Informatics"/>
            <person name="Doyle S."/>
        </authorList>
    </citation>
    <scope>NUCLEOTIDE SEQUENCE [LARGE SCALE GENOMIC DNA]</scope>
    <source>
        <strain evidence="7 8">NCTC12112</strain>
    </source>
</reference>
<feature type="transmembrane region" description="Helical" evidence="5">
    <location>
        <begin position="99"/>
        <end position="119"/>
    </location>
</feature>
<proteinExistence type="inferred from homology"/>
<feature type="transmembrane region" description="Helical" evidence="5">
    <location>
        <begin position="67"/>
        <end position="87"/>
    </location>
</feature>
<evidence type="ECO:0000256" key="4">
    <source>
        <dbReference type="ARBA" id="ARBA00023136"/>
    </source>
</evidence>
<dbReference type="PANTHER" id="PTHR43496">
    <property type="entry name" value="PROTEIN LPLB"/>
    <property type="match status" value="1"/>
</dbReference>
<keyword evidence="4 5" id="KW-0472">Membrane</keyword>
<feature type="transmembrane region" description="Helical" evidence="5">
    <location>
        <begin position="376"/>
        <end position="399"/>
    </location>
</feature>
<evidence type="ECO:0000256" key="5">
    <source>
        <dbReference type="RuleBase" id="RU363032"/>
    </source>
</evidence>
<dbReference type="Pfam" id="PF00528">
    <property type="entry name" value="BPD_transp_1"/>
    <property type="match status" value="2"/>
</dbReference>
<dbReference type="GO" id="GO:0055085">
    <property type="term" value="P:transmembrane transport"/>
    <property type="evidence" value="ECO:0007669"/>
    <property type="project" value="InterPro"/>
</dbReference>
<dbReference type="InterPro" id="IPR000515">
    <property type="entry name" value="MetI-like"/>
</dbReference>
<feature type="transmembrane region" description="Helical" evidence="5">
    <location>
        <begin position="475"/>
        <end position="493"/>
    </location>
</feature>
<feature type="domain" description="ABC transmembrane type-1" evidence="6">
    <location>
        <begin position="339"/>
        <end position="534"/>
    </location>
</feature>
<dbReference type="KEGG" id="ful:C4N20_09995"/>